<gene>
    <name evidence="1" type="ORF">NE237_005487</name>
</gene>
<reference evidence="1" key="1">
    <citation type="journal article" date="2023" name="Plant J.">
        <title>The genome of the king protea, Protea cynaroides.</title>
        <authorList>
            <person name="Chang J."/>
            <person name="Duong T.A."/>
            <person name="Schoeman C."/>
            <person name="Ma X."/>
            <person name="Roodt D."/>
            <person name="Barker N."/>
            <person name="Li Z."/>
            <person name="Van de Peer Y."/>
            <person name="Mizrachi E."/>
        </authorList>
    </citation>
    <scope>NUCLEOTIDE SEQUENCE</scope>
    <source>
        <tissue evidence="1">Young leaves</tissue>
    </source>
</reference>
<proteinExistence type="predicted"/>
<evidence type="ECO:0000313" key="1">
    <source>
        <dbReference type="EMBL" id="KAJ4972388.1"/>
    </source>
</evidence>
<dbReference type="EMBL" id="JAMYWD010000005">
    <property type="protein sequence ID" value="KAJ4972388.1"/>
    <property type="molecule type" value="Genomic_DNA"/>
</dbReference>
<dbReference type="Proteomes" id="UP001141806">
    <property type="component" value="Unassembled WGS sequence"/>
</dbReference>
<name>A0A9Q0QUH6_9MAGN</name>
<evidence type="ECO:0000313" key="2">
    <source>
        <dbReference type="Proteomes" id="UP001141806"/>
    </source>
</evidence>
<keyword evidence="2" id="KW-1185">Reference proteome</keyword>
<organism evidence="1 2">
    <name type="scientific">Protea cynaroides</name>
    <dbReference type="NCBI Taxonomy" id="273540"/>
    <lineage>
        <taxon>Eukaryota</taxon>
        <taxon>Viridiplantae</taxon>
        <taxon>Streptophyta</taxon>
        <taxon>Embryophyta</taxon>
        <taxon>Tracheophyta</taxon>
        <taxon>Spermatophyta</taxon>
        <taxon>Magnoliopsida</taxon>
        <taxon>Proteales</taxon>
        <taxon>Proteaceae</taxon>
        <taxon>Protea</taxon>
    </lineage>
</organism>
<accession>A0A9Q0QUH6</accession>
<comment type="caution">
    <text evidence="1">The sequence shown here is derived from an EMBL/GenBank/DDBJ whole genome shotgun (WGS) entry which is preliminary data.</text>
</comment>
<protein>
    <submittedName>
        <fullName evidence="1">Uncharacterized protein</fullName>
    </submittedName>
</protein>
<sequence length="214" mass="24716">MVVRCCWVRVADRRWLRDAAGCESWTGAGDGCEMMLGASCGQVWDLVVRCCWMRVADRQVREMLLGVKEDEQQEGCYRSRRLDKERWSVVGQWSYEGWLLRGAAVRCRPVRDWAGVYMVVVLCTNYGRWSGGGLQQGRWMAGLDRLNEGWLDAASCGLVMAVKHGRRWQWSASRWVAWCLPNGYGTVGWFKWAWERWRWQKSCWGSKSMGGGLV</sequence>
<dbReference type="AlphaFoldDB" id="A0A9Q0QUH6"/>